<reference evidence="1 2" key="1">
    <citation type="submission" date="2023-07" db="EMBL/GenBank/DDBJ databases">
        <title>Sorghum-associated microbial communities from plants grown in Nebraska, USA.</title>
        <authorList>
            <person name="Schachtman D."/>
        </authorList>
    </citation>
    <scope>NUCLEOTIDE SEQUENCE [LARGE SCALE GENOMIC DNA]</scope>
    <source>
        <strain evidence="1 2">596</strain>
    </source>
</reference>
<evidence type="ECO:0000313" key="2">
    <source>
        <dbReference type="Proteomes" id="UP001260715"/>
    </source>
</evidence>
<protein>
    <submittedName>
        <fullName evidence="1">Uncharacterized protein</fullName>
    </submittedName>
</protein>
<evidence type="ECO:0000313" key="1">
    <source>
        <dbReference type="EMBL" id="MDR6582830.1"/>
    </source>
</evidence>
<proteinExistence type="predicted"/>
<dbReference type="Proteomes" id="UP001260715">
    <property type="component" value="Unassembled WGS sequence"/>
</dbReference>
<keyword evidence="2" id="KW-1185">Reference proteome</keyword>
<dbReference type="EMBL" id="JAVDSJ010000001">
    <property type="protein sequence ID" value="MDR6582830.1"/>
    <property type="molecule type" value="Genomic_DNA"/>
</dbReference>
<organism evidence="1 2">
    <name type="scientific">Herbaspirillum frisingense</name>
    <dbReference type="NCBI Taxonomy" id="92645"/>
    <lineage>
        <taxon>Bacteria</taxon>
        <taxon>Pseudomonadati</taxon>
        <taxon>Pseudomonadota</taxon>
        <taxon>Betaproteobacteria</taxon>
        <taxon>Burkholderiales</taxon>
        <taxon>Oxalobacteraceae</taxon>
        <taxon>Herbaspirillum</taxon>
    </lineage>
</organism>
<sequence length="58" mass="6427">MGQGLFKFNLSILQIKCEQALVPRGGTFPVTIDLPLLPILRVGTMWLHNRRHASGGRA</sequence>
<gene>
    <name evidence="1" type="ORF">J2W50_001005</name>
</gene>
<accession>A0ABU1PA87</accession>
<name>A0ABU1PA87_9BURK</name>
<comment type="caution">
    <text evidence="1">The sequence shown here is derived from an EMBL/GenBank/DDBJ whole genome shotgun (WGS) entry which is preliminary data.</text>
</comment>